<reference evidence="7 8" key="1">
    <citation type="journal article" date="2015" name="Nature">
        <title>rRNA introns, odd ribosomes, and small enigmatic genomes across a large radiation of phyla.</title>
        <authorList>
            <person name="Brown C.T."/>
            <person name="Hug L.A."/>
            <person name="Thomas B.C."/>
            <person name="Sharon I."/>
            <person name="Castelle C.J."/>
            <person name="Singh A."/>
            <person name="Wilkins M.J."/>
            <person name="Williams K.H."/>
            <person name="Banfield J.F."/>
        </authorList>
    </citation>
    <scope>NUCLEOTIDE SEQUENCE [LARGE SCALE GENOMIC DNA]</scope>
</reference>
<evidence type="ECO:0000313" key="8">
    <source>
        <dbReference type="Proteomes" id="UP000033998"/>
    </source>
</evidence>
<dbReference type="Pfam" id="PF01594">
    <property type="entry name" value="AI-2E_transport"/>
    <property type="match status" value="1"/>
</dbReference>
<keyword evidence="3 6" id="KW-0812">Transmembrane</keyword>
<dbReference type="PANTHER" id="PTHR21716">
    <property type="entry name" value="TRANSMEMBRANE PROTEIN"/>
    <property type="match status" value="1"/>
</dbReference>
<feature type="transmembrane region" description="Helical" evidence="6">
    <location>
        <begin position="281"/>
        <end position="301"/>
    </location>
</feature>
<feature type="transmembrane region" description="Helical" evidence="6">
    <location>
        <begin position="156"/>
        <end position="178"/>
    </location>
</feature>
<evidence type="ECO:0000256" key="6">
    <source>
        <dbReference type="SAM" id="Phobius"/>
    </source>
</evidence>
<comment type="subcellular location">
    <subcellularLocation>
        <location evidence="1">Membrane</location>
        <topology evidence="1">Multi-pass membrane protein</topology>
    </subcellularLocation>
</comment>
<keyword evidence="4 6" id="KW-1133">Transmembrane helix</keyword>
<keyword evidence="5 6" id="KW-0472">Membrane</keyword>
<evidence type="ECO:0008006" key="9">
    <source>
        <dbReference type="Google" id="ProtNLM"/>
    </source>
</evidence>
<protein>
    <recommendedName>
        <fullName evidence="9">Permease</fullName>
    </recommendedName>
</protein>
<gene>
    <name evidence="7" type="ORF">UT27_C0004G0040</name>
</gene>
<dbReference type="EMBL" id="LBWE01000004">
    <property type="protein sequence ID" value="KKR01969.1"/>
    <property type="molecule type" value="Genomic_DNA"/>
</dbReference>
<dbReference type="GO" id="GO:0016020">
    <property type="term" value="C:membrane"/>
    <property type="evidence" value="ECO:0007669"/>
    <property type="project" value="UniProtKB-SubCell"/>
</dbReference>
<accession>A0A837HQY9</accession>
<dbReference type="Proteomes" id="UP000033998">
    <property type="component" value="Unassembled WGS sequence"/>
</dbReference>
<evidence type="ECO:0000256" key="1">
    <source>
        <dbReference type="ARBA" id="ARBA00004141"/>
    </source>
</evidence>
<sequence length="358" mass="39511">MNFSQNARLVVQCPYMQTKIIERYFFFGLLLATLIFTFFIFQPFWVVIVLGLSFAIVLYPLHQWFNKNKLPNWLSALLTVFIFALVLCGPILGTGVLVFNQSQDIYHQVVDNKSTGPFMTSINTAVNKILPSSIVFDINEKAASFVSYVSNNIANIFSTTISAFFSFMLMLLIIFYFLKDGTKWKKAVIMLSPLSDKDDEKIIARLTQAVNSVIKGSLLIAVIQGTLLGVGFWIFNIPNGALWGLVAAFMSLIPTFGTALVSVPAIIFLFTAGNTTSAFGLLLWAVILVGTIDNFLGPLIVGKKINIPALFILFSVLGGISLLGPIGILIGPLSVSMLYTLISIYRNEFKENAQNPTI</sequence>
<feature type="transmembrane region" description="Helical" evidence="6">
    <location>
        <begin position="241"/>
        <end position="269"/>
    </location>
</feature>
<feature type="transmembrane region" description="Helical" evidence="6">
    <location>
        <begin position="73"/>
        <end position="99"/>
    </location>
</feature>
<feature type="transmembrane region" description="Helical" evidence="6">
    <location>
        <begin position="213"/>
        <end position="235"/>
    </location>
</feature>
<evidence type="ECO:0000256" key="2">
    <source>
        <dbReference type="ARBA" id="ARBA00009773"/>
    </source>
</evidence>
<comment type="similarity">
    <text evidence="2">Belongs to the autoinducer-2 exporter (AI-2E) (TC 2.A.86) family.</text>
</comment>
<dbReference type="InterPro" id="IPR002549">
    <property type="entry name" value="AI-2E-like"/>
</dbReference>
<feature type="transmembrane region" description="Helical" evidence="6">
    <location>
        <begin position="307"/>
        <end position="340"/>
    </location>
</feature>
<name>A0A837HQY9_9BACT</name>
<feature type="transmembrane region" description="Helical" evidence="6">
    <location>
        <begin position="44"/>
        <end position="61"/>
    </location>
</feature>
<evidence type="ECO:0000256" key="5">
    <source>
        <dbReference type="ARBA" id="ARBA00023136"/>
    </source>
</evidence>
<comment type="caution">
    <text evidence="7">The sequence shown here is derived from an EMBL/GenBank/DDBJ whole genome shotgun (WGS) entry which is preliminary data.</text>
</comment>
<feature type="transmembrane region" description="Helical" evidence="6">
    <location>
        <begin position="21"/>
        <end position="38"/>
    </location>
</feature>
<organism evidence="7 8">
    <name type="scientific">Candidatus Nomurabacteria bacterium GW2011_GWD2_39_12</name>
    <dbReference type="NCBI Taxonomy" id="1618759"/>
    <lineage>
        <taxon>Bacteria</taxon>
        <taxon>Candidatus Nomuraibacteriota</taxon>
    </lineage>
</organism>
<evidence type="ECO:0000256" key="3">
    <source>
        <dbReference type="ARBA" id="ARBA00022692"/>
    </source>
</evidence>
<dbReference type="AlphaFoldDB" id="A0A837HQY9"/>
<evidence type="ECO:0000256" key="4">
    <source>
        <dbReference type="ARBA" id="ARBA00022989"/>
    </source>
</evidence>
<evidence type="ECO:0000313" key="7">
    <source>
        <dbReference type="EMBL" id="KKR01969.1"/>
    </source>
</evidence>
<proteinExistence type="inferred from homology"/>
<dbReference type="PANTHER" id="PTHR21716:SF4">
    <property type="entry name" value="TRANSMEMBRANE PROTEIN 245"/>
    <property type="match status" value="1"/>
</dbReference>